<dbReference type="EMBL" id="UOES01000154">
    <property type="protein sequence ID" value="VAW26896.1"/>
    <property type="molecule type" value="Genomic_DNA"/>
</dbReference>
<evidence type="ECO:0000313" key="1">
    <source>
        <dbReference type="EMBL" id="VAW26896.1"/>
    </source>
</evidence>
<feature type="non-terminal residue" evidence="1">
    <location>
        <position position="1"/>
    </location>
</feature>
<proteinExistence type="predicted"/>
<name>A0A3B0V4L7_9ZZZZ</name>
<dbReference type="AlphaFoldDB" id="A0A3B0V4L7"/>
<sequence length="120" mass="13406">VKVDLGNIVVRKLYMSRAKYVYAEVGFGNMLLDLTETPTVASQVKASVGAGTLEILIPKNDCSVIIKIKNTMLCNVHLTKSFREISNNVYVNEEYDESATNQLTFDVDVSLGNIIFKEKR</sequence>
<reference evidence="1" key="1">
    <citation type="submission" date="2018-06" db="EMBL/GenBank/DDBJ databases">
        <authorList>
            <person name="Zhirakovskaya E."/>
        </authorList>
    </citation>
    <scope>NUCLEOTIDE SEQUENCE</scope>
</reference>
<accession>A0A3B0V4L7</accession>
<organism evidence="1">
    <name type="scientific">hydrothermal vent metagenome</name>
    <dbReference type="NCBI Taxonomy" id="652676"/>
    <lineage>
        <taxon>unclassified sequences</taxon>
        <taxon>metagenomes</taxon>
        <taxon>ecological metagenomes</taxon>
    </lineage>
</organism>
<gene>
    <name evidence="1" type="ORF">MNBD_BACTEROID06-1003</name>
</gene>
<protein>
    <recommendedName>
        <fullName evidence="2">Cell wall-active antibiotics response LiaF-like C-terminal domain-containing protein</fullName>
    </recommendedName>
</protein>
<evidence type="ECO:0008006" key="2">
    <source>
        <dbReference type="Google" id="ProtNLM"/>
    </source>
</evidence>